<dbReference type="SUPFAM" id="SSF48366">
    <property type="entry name" value="Ras GEF"/>
    <property type="match status" value="1"/>
</dbReference>
<feature type="coiled-coil region" evidence="2">
    <location>
        <begin position="419"/>
        <end position="449"/>
    </location>
</feature>
<dbReference type="InterPro" id="IPR023578">
    <property type="entry name" value="Ras_GEF_dom_sf"/>
</dbReference>
<dbReference type="Gene3D" id="1.10.840.10">
    <property type="entry name" value="Ras guanine-nucleotide exchange factors catalytic domain"/>
    <property type="match status" value="1"/>
</dbReference>
<dbReference type="AlphaFoldDB" id="A0A0U5K0L4"/>
<name>A0A0U5K0L4_9BACT</name>
<organism evidence="4 5">
    <name type="scientific">Candidatus Protochlamydia naegleriophila</name>
    <dbReference type="NCBI Taxonomy" id="389348"/>
    <lineage>
        <taxon>Bacteria</taxon>
        <taxon>Pseudomonadati</taxon>
        <taxon>Chlamydiota</taxon>
        <taxon>Chlamydiia</taxon>
        <taxon>Parachlamydiales</taxon>
        <taxon>Parachlamydiaceae</taxon>
        <taxon>Candidatus Protochlamydia</taxon>
    </lineage>
</organism>
<dbReference type="RefSeq" id="WP_059059500.1">
    <property type="nucleotide sequence ID" value="NZ_LN879502.1"/>
</dbReference>
<dbReference type="GO" id="GO:0005886">
    <property type="term" value="C:plasma membrane"/>
    <property type="evidence" value="ECO:0007669"/>
    <property type="project" value="TreeGrafter"/>
</dbReference>
<evidence type="ECO:0000256" key="1">
    <source>
        <dbReference type="ARBA" id="ARBA00022658"/>
    </source>
</evidence>
<dbReference type="PANTHER" id="PTHR23113">
    <property type="entry name" value="GUANINE NUCLEOTIDE EXCHANGE FACTOR"/>
    <property type="match status" value="1"/>
</dbReference>
<dbReference type="PANTHER" id="PTHR23113:SF368">
    <property type="entry name" value="CELL DIVISION CONTROL PROTEIN 25"/>
    <property type="match status" value="1"/>
</dbReference>
<dbReference type="PROSITE" id="PS50009">
    <property type="entry name" value="RASGEF_CAT"/>
    <property type="match status" value="1"/>
</dbReference>
<evidence type="ECO:0000313" key="5">
    <source>
        <dbReference type="Proteomes" id="UP000069902"/>
    </source>
</evidence>
<protein>
    <submittedName>
        <fullName evidence="4">Rap guanine nucleotide exchange factor 4</fullName>
    </submittedName>
</protein>
<dbReference type="InterPro" id="IPR001895">
    <property type="entry name" value="RASGEF_cat_dom"/>
</dbReference>
<dbReference type="EMBL" id="LN879502">
    <property type="protein sequence ID" value="CUI15643.1"/>
    <property type="molecule type" value="Genomic_DNA"/>
</dbReference>
<evidence type="ECO:0000259" key="3">
    <source>
        <dbReference type="PROSITE" id="PS50009"/>
    </source>
</evidence>
<evidence type="ECO:0000256" key="2">
    <source>
        <dbReference type="SAM" id="Coils"/>
    </source>
</evidence>
<keyword evidence="1" id="KW-0344">Guanine-nucleotide releasing factor</keyword>
<dbReference type="GO" id="GO:0005085">
    <property type="term" value="F:guanyl-nucleotide exchange factor activity"/>
    <property type="evidence" value="ECO:0007669"/>
    <property type="project" value="UniProtKB-KW"/>
</dbReference>
<sequence length="568" mass="64990">MGRVSRLVEKYELLAQQQISPSVVSQPSQSCPEFRAKVDVKVQNASTNSSLLSLSQEDEHICTGLKDKRGSRIDVIKSKPDLREPANERHSVLKGDGKSTSLKAVGQSKTALAVNKASHYFLLLNEADEHHLAQLLKPVDSTIFLGKKPGNLSGLLKTKEGALCFKNMLEVAEEAMKLDKLAALALLQRMKSNEWAKSVMRFHSTLKSHHQALYHQIVDQVVKDSGHLFAEAMHRIDRQELFNRIQSGDKIEHLSQVCPHLIQLASLWDQIKFTIIDEVLKEEEVKQRTAIIELFIRVAYQAMEKYDFSTAAAVWDGLQSESIRENRLVMSWDGLSKESTKMHHMLTEKLGKMCSAINEKDMKRMAELPAKIHSIPLLNPYLATLVMAKERQKALSQQILEEEKLLQEDVSFFNKCKSLKREEGIKDKIEELAKELKALNREKNKKVCSLDLINKIENVASRLKLAQTVHKAVILPSDKDVFSRSIHLEHIHALEKGIEKYDRQMSLVIEMILKLADQMRHYLRHVSHYGTDLWINRRHLSFEQRKKAEEQAYQRSLKLEPLAGIRDE</sequence>
<gene>
    <name evidence="4" type="ORF">PNK_0004</name>
</gene>
<keyword evidence="5" id="KW-1185">Reference proteome</keyword>
<dbReference type="PATRIC" id="fig|389348.3.peg.6"/>
<accession>A0A0U5K0L4</accession>
<evidence type="ECO:0000313" key="4">
    <source>
        <dbReference type="EMBL" id="CUI15643.1"/>
    </source>
</evidence>
<dbReference type="InterPro" id="IPR036964">
    <property type="entry name" value="RASGEF_cat_dom_sf"/>
</dbReference>
<dbReference type="Proteomes" id="UP000069902">
    <property type="component" value="Chromosome cPNK"/>
</dbReference>
<dbReference type="GO" id="GO:0007265">
    <property type="term" value="P:Ras protein signal transduction"/>
    <property type="evidence" value="ECO:0007669"/>
    <property type="project" value="TreeGrafter"/>
</dbReference>
<dbReference type="InterPro" id="IPR008937">
    <property type="entry name" value="Ras-like_GEF"/>
</dbReference>
<keyword evidence="2" id="KW-0175">Coiled coil</keyword>
<feature type="domain" description="Ras-GEF" evidence="3">
    <location>
        <begin position="217"/>
        <end position="459"/>
    </location>
</feature>
<dbReference type="SMART" id="SM00147">
    <property type="entry name" value="RasGEF"/>
    <property type="match status" value="1"/>
</dbReference>
<proteinExistence type="predicted"/>
<dbReference type="Pfam" id="PF00617">
    <property type="entry name" value="RasGEF"/>
    <property type="match status" value="1"/>
</dbReference>
<dbReference type="InParanoid" id="A0A0U5K0L4"/>
<dbReference type="STRING" id="389348.PNK_0004"/>
<reference evidence="5" key="1">
    <citation type="submission" date="2015-09" db="EMBL/GenBank/DDBJ databases">
        <authorList>
            <person name="Bertelli C."/>
        </authorList>
    </citation>
    <scope>NUCLEOTIDE SEQUENCE [LARGE SCALE GENOMIC DNA]</scope>
    <source>
        <strain evidence="5">KNic</strain>
    </source>
</reference>
<dbReference type="KEGG" id="pnl:PNK_0004"/>